<accession>A0A9P1PWM0</accession>
<dbReference type="Pfam" id="PF10145">
    <property type="entry name" value="PhageMin_Tail"/>
    <property type="match status" value="1"/>
</dbReference>
<dbReference type="InterPro" id="IPR010090">
    <property type="entry name" value="Phage_tape_meas"/>
</dbReference>
<sequence>MTDRNLSIKVALGAVNNLTQPFNAAQKSTAALGRQIKATRDNLRDLPKQAASFDKLAESSNKAAARIEKLRRASDAVKSLDNPTQKQIAAVQKWDSRLGKLQEKQTVEVRRLAELRASLYQHGVSVASNSTATEQITQRTAQYNRQLQLQEQRLKRVAAARASYDRGQELRGKLQSGGMTALATGAVMAAPVALALKSYTGMEDAMKGVAKQVNGLRDDNGQRTAQFYEMQNAIKDAAELAPLPGGAADFAALVEGGARMGVATDGADWAQQKKELLDFANVSAKASKAFELPAGELAESLGKISGLYKIPTKDIEQLGDALNYLDDNAQSKGADIIDVLQRMGGVADRLNYKQAAALGSTFLSLGAQSEIAASAANAMVRELSIATMQSDKFLAGLDALGMDEKKIEKAMSVDAMGTIREVLGVVKKLPDVDRLRVLTQLFGKDFGKDAAKLVNNIDELDRQLALTSSAGAKGSMQKESDIDKDSISAQLQLLKSGGGNALSSMGETLRAPMLEVVETLKNMIGGVRRWVEANPKLAGTIMKVVATLSIATITLGGLALAAAALLGPMLALRLGFSLLAGNGGLGLLLPKFSWLTGGISRLVPNLLRVSPALLSWRTSASVAGAALGGLRSKMALLGSNAQMALSNASGRAGSAMYTAFSQPGVALGRLGNMLKWVATSPLRLLGSIGGTVFGALGSVIGFLLSPIGLLVAALVGAGILIYKYWEPIKAFFSGFFTGLIEGLRPVREAFAPLAPIFDGIGSAIGRVWNWFTQLLSPVESSKASLEAATNAGKTFGEVVGAVISGLFWPVEQLAKGLGWLLEKLGAIPKAADAASGAVAAMNGPKAPVMYEWDPVLKKMVAAKSAWSWSPDKPVAGNSSAMVNAAASPIASAPTAAPSIYGAVDRSKKKKGSGDSLASSSPATTAADNARDKLGDIVFKNVPDYLPLASPYLSAPAKAAAQPGLLARMQQSASDMLARTRDLIAPGNDFDSLSLAGDIPQLARKPLSAQRNSGPISYEGDRYDITISLEGQQAASIDENKLVNMLYDKIATLQRQKESRRRSTFTDREQ</sequence>
<gene>
    <name evidence="5" type="ORF">ERS137939_02628</name>
</gene>
<protein>
    <submittedName>
        <fullName evidence="5">Tail fiber component T of bacteriophage P2</fullName>
    </submittedName>
</protein>
<dbReference type="PANTHER" id="PTHR37813">
    <property type="entry name" value="FELS-2 PROPHAGE PROTEIN"/>
    <property type="match status" value="1"/>
</dbReference>
<feature type="transmembrane region" description="Helical" evidence="3">
    <location>
        <begin position="707"/>
        <end position="725"/>
    </location>
</feature>
<organism evidence="5 6">
    <name type="scientific">Yersinia enterocolitica</name>
    <dbReference type="NCBI Taxonomy" id="630"/>
    <lineage>
        <taxon>Bacteria</taxon>
        <taxon>Pseudomonadati</taxon>
        <taxon>Pseudomonadota</taxon>
        <taxon>Gammaproteobacteria</taxon>
        <taxon>Enterobacterales</taxon>
        <taxon>Yersiniaceae</taxon>
        <taxon>Yersinia</taxon>
    </lineage>
</organism>
<dbReference type="NCBIfam" id="TIGR01760">
    <property type="entry name" value="tape_meas_TP901"/>
    <property type="match status" value="1"/>
</dbReference>
<keyword evidence="1" id="KW-1188">Viral release from host cell</keyword>
<proteinExistence type="predicted"/>
<reference evidence="5 6" key="1">
    <citation type="submission" date="2015-03" db="EMBL/GenBank/DDBJ databases">
        <authorList>
            <consortium name="Pathogen Informatics"/>
            <person name="Murphy D."/>
        </authorList>
    </citation>
    <scope>NUCLEOTIDE SEQUENCE [LARGE SCALE GENOMIC DNA]</scope>
    <source>
        <strain evidence="5 6">IP27818</strain>
    </source>
</reference>
<dbReference type="PANTHER" id="PTHR37813:SF1">
    <property type="entry name" value="FELS-2 PROPHAGE PROTEIN"/>
    <property type="match status" value="1"/>
</dbReference>
<evidence type="ECO:0000256" key="2">
    <source>
        <dbReference type="SAM" id="MobiDB-lite"/>
    </source>
</evidence>
<feature type="region of interest" description="Disordered" evidence="2">
    <location>
        <begin position="906"/>
        <end position="926"/>
    </location>
</feature>
<keyword evidence="3" id="KW-1133">Transmembrane helix</keyword>
<keyword evidence="3" id="KW-0472">Membrane</keyword>
<feature type="transmembrane region" description="Helical" evidence="3">
    <location>
        <begin position="544"/>
        <end position="567"/>
    </location>
</feature>
<evidence type="ECO:0000256" key="1">
    <source>
        <dbReference type="ARBA" id="ARBA00022612"/>
    </source>
</evidence>
<evidence type="ECO:0000313" key="6">
    <source>
        <dbReference type="Proteomes" id="UP000041356"/>
    </source>
</evidence>
<feature type="domain" description="Phage tail tape measure protein" evidence="4">
    <location>
        <begin position="247"/>
        <end position="443"/>
    </location>
</feature>
<dbReference type="Proteomes" id="UP000041356">
    <property type="component" value="Unassembled WGS sequence"/>
</dbReference>
<keyword evidence="3" id="KW-0812">Transmembrane</keyword>
<evidence type="ECO:0000313" key="5">
    <source>
        <dbReference type="EMBL" id="CNF87079.1"/>
    </source>
</evidence>
<dbReference type="EMBL" id="CPZF01000006">
    <property type="protein sequence ID" value="CNF87079.1"/>
    <property type="molecule type" value="Genomic_DNA"/>
</dbReference>
<dbReference type="AlphaFoldDB" id="A0A9P1PWM0"/>
<dbReference type="RefSeq" id="WP_050131278.1">
    <property type="nucleotide sequence ID" value="NZ_CPZF01000006.1"/>
</dbReference>
<evidence type="ECO:0000259" key="4">
    <source>
        <dbReference type="Pfam" id="PF10145"/>
    </source>
</evidence>
<evidence type="ECO:0000256" key="3">
    <source>
        <dbReference type="SAM" id="Phobius"/>
    </source>
</evidence>
<name>A0A9P1PWM0_YEREN</name>
<feature type="compositionally biased region" description="Low complexity" evidence="2">
    <location>
        <begin position="913"/>
        <end position="926"/>
    </location>
</feature>
<comment type="caution">
    <text evidence="5">The sequence shown here is derived from an EMBL/GenBank/DDBJ whole genome shotgun (WGS) entry which is preliminary data.</text>
</comment>